<dbReference type="EMBL" id="UINC01014762">
    <property type="protein sequence ID" value="SVA62728.1"/>
    <property type="molecule type" value="Genomic_DNA"/>
</dbReference>
<accession>A0A381XDA9</accession>
<organism evidence="1">
    <name type="scientific">marine metagenome</name>
    <dbReference type="NCBI Taxonomy" id="408172"/>
    <lineage>
        <taxon>unclassified sequences</taxon>
        <taxon>metagenomes</taxon>
        <taxon>ecological metagenomes</taxon>
    </lineage>
</organism>
<dbReference type="AlphaFoldDB" id="A0A381XDA9"/>
<gene>
    <name evidence="1" type="ORF">METZ01_LOCUS115582</name>
</gene>
<evidence type="ECO:0000313" key="1">
    <source>
        <dbReference type="EMBL" id="SVA62728.1"/>
    </source>
</evidence>
<proteinExistence type="predicted"/>
<sequence length="177" mass="20641">MDLINAEKVKEIVNIIYETNDLDSIIAHLNNLKYEIKRDENFVSEIFCQLDDESLSSYRMVLDYLDGALYLTSLITDMEAKGIAGDAEEFVKSISIGWTPENWQEFYDFRSLKYRDPIKCETTDLHTEIDNNAQDEGFDKISDYILENYESVENFCIDSVQSYYCGIIEEYIHPFKG</sequence>
<name>A0A381XDA9_9ZZZZ</name>
<reference evidence="1" key="1">
    <citation type="submission" date="2018-05" db="EMBL/GenBank/DDBJ databases">
        <authorList>
            <person name="Lanie J.A."/>
            <person name="Ng W.-L."/>
            <person name="Kazmierczak K.M."/>
            <person name="Andrzejewski T.M."/>
            <person name="Davidsen T.M."/>
            <person name="Wayne K.J."/>
            <person name="Tettelin H."/>
            <person name="Glass J.I."/>
            <person name="Rusch D."/>
            <person name="Podicherti R."/>
            <person name="Tsui H.-C.T."/>
            <person name="Winkler M.E."/>
        </authorList>
    </citation>
    <scope>NUCLEOTIDE SEQUENCE</scope>
</reference>
<protein>
    <submittedName>
        <fullName evidence="1">Uncharacterized protein</fullName>
    </submittedName>
</protein>